<evidence type="ECO:0000313" key="4">
    <source>
        <dbReference type="Proteomes" id="UP001470230"/>
    </source>
</evidence>
<protein>
    <recommendedName>
        <fullName evidence="2">USP domain-containing protein</fullName>
    </recommendedName>
</protein>
<dbReference type="Proteomes" id="UP001470230">
    <property type="component" value="Unassembled WGS sequence"/>
</dbReference>
<reference evidence="3 4" key="1">
    <citation type="submission" date="2024-04" db="EMBL/GenBank/DDBJ databases">
        <title>Tritrichomonas musculus Genome.</title>
        <authorList>
            <person name="Alves-Ferreira E."/>
            <person name="Grigg M."/>
            <person name="Lorenzi H."/>
            <person name="Galac M."/>
        </authorList>
    </citation>
    <scope>NUCLEOTIDE SEQUENCE [LARGE SCALE GENOMIC DNA]</scope>
    <source>
        <strain evidence="3 4">EAF2021</strain>
    </source>
</reference>
<dbReference type="InterPro" id="IPR050164">
    <property type="entry name" value="Peptidase_C19"/>
</dbReference>
<dbReference type="Gene3D" id="3.90.70.10">
    <property type="entry name" value="Cysteine proteinases"/>
    <property type="match status" value="1"/>
</dbReference>
<evidence type="ECO:0000313" key="3">
    <source>
        <dbReference type="EMBL" id="KAK8896336.1"/>
    </source>
</evidence>
<dbReference type="InterPro" id="IPR028889">
    <property type="entry name" value="USP"/>
</dbReference>
<feature type="compositionally biased region" description="Basic and acidic residues" evidence="1">
    <location>
        <begin position="403"/>
        <end position="417"/>
    </location>
</feature>
<feature type="compositionally biased region" description="Polar residues" evidence="1">
    <location>
        <begin position="351"/>
        <end position="373"/>
    </location>
</feature>
<gene>
    <name evidence="3" type="ORF">M9Y10_014234</name>
</gene>
<dbReference type="Pfam" id="PF00443">
    <property type="entry name" value="UCH"/>
    <property type="match status" value="1"/>
</dbReference>
<accession>A0ABR2KYY7</accession>
<keyword evidence="4" id="KW-1185">Reference proteome</keyword>
<dbReference type="InterPro" id="IPR001394">
    <property type="entry name" value="Peptidase_C19_UCH"/>
</dbReference>
<feature type="compositionally biased region" description="Basic and acidic residues" evidence="1">
    <location>
        <begin position="374"/>
        <end position="395"/>
    </location>
</feature>
<dbReference type="PANTHER" id="PTHR24006:SF827">
    <property type="entry name" value="UBIQUITIN CARBOXYL-TERMINAL HYDROLASE 34"/>
    <property type="match status" value="1"/>
</dbReference>
<evidence type="ECO:0000256" key="1">
    <source>
        <dbReference type="SAM" id="MobiDB-lite"/>
    </source>
</evidence>
<feature type="region of interest" description="Disordered" evidence="1">
    <location>
        <begin position="339"/>
        <end position="417"/>
    </location>
</feature>
<dbReference type="EMBL" id="JAPFFF010000002">
    <property type="protein sequence ID" value="KAK8896336.1"/>
    <property type="molecule type" value="Genomic_DNA"/>
</dbReference>
<dbReference type="PANTHER" id="PTHR24006">
    <property type="entry name" value="UBIQUITIN CARBOXYL-TERMINAL HYDROLASE"/>
    <property type="match status" value="1"/>
</dbReference>
<feature type="domain" description="USP" evidence="2">
    <location>
        <begin position="1295"/>
        <end position="1606"/>
    </location>
</feature>
<name>A0ABR2KYY7_9EUKA</name>
<comment type="caution">
    <text evidence="3">The sequence shown here is derived from an EMBL/GenBank/DDBJ whole genome shotgun (WGS) entry which is preliminary data.</text>
</comment>
<dbReference type="PROSITE" id="PS00972">
    <property type="entry name" value="USP_1"/>
    <property type="match status" value="1"/>
</dbReference>
<organism evidence="3 4">
    <name type="scientific">Tritrichomonas musculus</name>
    <dbReference type="NCBI Taxonomy" id="1915356"/>
    <lineage>
        <taxon>Eukaryota</taxon>
        <taxon>Metamonada</taxon>
        <taxon>Parabasalia</taxon>
        <taxon>Tritrichomonadida</taxon>
        <taxon>Tritrichomonadidae</taxon>
        <taxon>Tritrichomonas</taxon>
    </lineage>
</organism>
<dbReference type="SUPFAM" id="SSF54001">
    <property type="entry name" value="Cysteine proteinases"/>
    <property type="match status" value="1"/>
</dbReference>
<dbReference type="PROSITE" id="PS00973">
    <property type="entry name" value="USP_2"/>
    <property type="match status" value="1"/>
</dbReference>
<dbReference type="PROSITE" id="PS50235">
    <property type="entry name" value="USP_3"/>
    <property type="match status" value="1"/>
</dbReference>
<dbReference type="InterPro" id="IPR038765">
    <property type="entry name" value="Papain-like_cys_pep_sf"/>
</dbReference>
<sequence length="2531" mass="292583">MEQSSEQFFNWENNFIKIIQSKRLIGHDEELEFKNFIRNIESFNSLPPPYEKQTIHFLNVFSPQVINYILGIHSLSTEVEVVYETILRQYSQILGQQLTINKEIDDNTKMDDLTSNEPFIEAALKIIQSKDSKFYLLSEKIKTKTGRDPENYITNCHVFATTENLELFTQFIQAPTMKSLSKIERIIQILFPMSYLFDLEKLDVLIQITASKIWELISKENPRKLNITEIENTLVSLEKMTSSSTVRLDVWKIQIDFSIKILKSGILTNMFSSLSTICRICQESPEQISPILRDENLLNYLLLKPTISGSSNYLDKLNPDNASNNDESMIGEINKDDNEQAAQNEIEDETNQNNQKETVNNEADTEKVNNNLNDTEKYQENNEKEKSDNSNDSEKVSNLNSTEKVDNSGDAEKIHGDLENDDSVNRISLVSKQSFFDDDIHFELINYIADIFSMMYLCRCATDVQLKTLWLKTISQSQTIIGTFLTAMESILSKIPKDSFFNMIIETNRYPESILPFLRSISTQCPTQSKIPIFNEIHELFFSGKTFSNEMENFLIDTMLGYIVDNDPNFCHKLQEECLNYIKRDTHINYSLKILQNALFFMTSEKAHDAFDTIMNKLNKDSIEYLDLIVKILKKLGSKINQDDFMALQKKTNEMIPDHSKDVCNFYQKLIDSFDILSDDLILAIYNNFCSLPFNANVFEMIKKMYFQLNNSIEKIESIWNHLFHTNRPEVSSFLISIYAKLKDHDKAEKFISNCLKNLHCVGSLEAIRSIIHVMEDGVESKENLTQNRMIFSFDLYKVNLTYLDNEPIKIKVTKDICYEGFKRTVINTLKLKEKSDTSKNPYSKKKPLNVLLYDNSTLFNRDNFKLYDDINISVHLTDSAFKEIDYFYDDDDILPSQVLIRQNYCSPIFDILLENDSELSPIALNIFNIIPTLPSQIIELNSITTENSIEKFLCADHPYLLVYRAHIIGNVVLKDGKADQYLDINVHDFLNTFYNSGGVECLLHVIFNFASSEFPANYCTEDLLRIAKCVLMNDSFHDNVNSSIEKVKDKIGTFLQWAIKVANEHNDSLLADITLFMKELTNYVVNFDEFSEVVKLTIFHKLPEIRTNISEIVNSIESVSSREKLIVPLLQKQAKTSKCEEYFDILTNIVKLTENPFNLYEAVIDCLYKNFTMPKKGTTLDILMFQPPPLNYTHAIFKELNILICRLNNNSNNGNSDEIEVEGAEELFKFLTNEIIFNPYKYYQPTIDLFEVYLTLLEKFSQFIQFLEPIVKQIEDFKLSPKSTTSISATARNRGIKNLGATCYMNSTIQQLFNIREFVRQILEPTVQSDPTAKDWFFELQYDFAKLWLFPSNFINISNFVSCWRGYDSEPVDLHRQQDSAEFLQLLIDRLEEKVPGISSIFTGKIEHRTVGVSVEYEKKNYETFVIFPLEVKNLTKLSDSFQSFLQPDRFECKDEELGKFDALRYHHIVEAPKILIIQLKRFNYNLMTRGREKINSFYQFSLDLDLSQLMTGNDQQKVNYDLCGVVQHQGSVDSGHYFSDVLRESGKWLCLNDNKVTKINGDDLPFEAAGGTEEKTVYDEKTKSSKKITAEKSTNAYLLFYRLREGDSKSGSEKEKIVLNSKTMDELLPDIQKAVFEAVCASPHFFKLVLKLCENGQNNEFLYKYTLNTLRISNNQEAAETLVSECIGICASNQNFSDFILKRESDLSEFIVFMKFAKVRKYYISIVEAALNNCSKDAFQEFYSYLVVQIKESNNVLYEMNKCIPEFFEVVNLTVINDSKFNVINSLDLIEILLTFSVDSIKNYDSKRKSENIFKKANLASVFDLILKLCKEKVTSTESIESVKKEISSRMFESSIFTALTVSQNHCNNLSKLLEFSLLNNNEGKALFYSYVSDDRNGKRMPIRSIALLMNLSMTISDQSLIDLFFDILKTKSGTDIVLFFTSLEPICHSNRNIFMFNAQIWISSFLLSSNISVRASLVNFIYKMFSDVINESKDKKKVVDENARGVIINIYQNLIDSVPLLIQSLTNLKRKSQNGAVNDDNIPTEEFFEILTWSVEMVQMKDKSDIQIFVTFLSTLDEILRNIPNISASVSQFHCLQYLVKLYGKQLFATVSPSTVVTPLNNSCKTINRNHEEVLLLINDLLINVLPRFSICYLKSKLFNYLVMNNFNSDASNFVKENLNKETVGLITTVLWSQNVFRKNCRNFLYLQTSWRIIELYNDTCEVIYDQQDYLLLLKLINNNSSIQRTAAKFLAEFNFAYEKVNKNKKFFISLKTKTLYKKYKENGFKWQIIYDHAYNNRHMISPGNGGLCQFMRSMIALKTNPPQKLLSLISKSPKPFITTVIPTVQAAQLVCDLCVAFPDSGEAINCLIHEFSSINSCYKIVEIFCEAFAKMKRKNFWMDLQKPLKEIFLKSDDVEVAGETVLRMSEQLFDRNTLIEFRNKVLELMVDEIHRIIIELSSTTSTKIMQKEFNKLKMGYDFIADITSTIRDGEIPQLKITKEESEKLIEIFKEHKLILSTDSFTMYVSKK</sequence>
<evidence type="ECO:0000259" key="2">
    <source>
        <dbReference type="PROSITE" id="PS50235"/>
    </source>
</evidence>
<proteinExistence type="predicted"/>
<dbReference type="InterPro" id="IPR018200">
    <property type="entry name" value="USP_CS"/>
</dbReference>